<dbReference type="InterPro" id="IPR043128">
    <property type="entry name" value="Rev_trsase/Diguanyl_cyclase"/>
</dbReference>
<dbReference type="SUPFAM" id="SSF55073">
    <property type="entry name" value="Nucleotide cyclase"/>
    <property type="match status" value="1"/>
</dbReference>
<keyword evidence="1" id="KW-1133">Transmembrane helix</keyword>
<organism evidence="3 4">
    <name type="scientific">Tritonibacter multivorans</name>
    <dbReference type="NCBI Taxonomy" id="928856"/>
    <lineage>
        <taxon>Bacteria</taxon>
        <taxon>Pseudomonadati</taxon>
        <taxon>Pseudomonadota</taxon>
        <taxon>Alphaproteobacteria</taxon>
        <taxon>Rhodobacterales</taxon>
        <taxon>Paracoccaceae</taxon>
        <taxon>Tritonibacter</taxon>
    </lineage>
</organism>
<dbReference type="EMBL" id="CYSD01000002">
    <property type="protein sequence ID" value="CUH74949.1"/>
    <property type="molecule type" value="Genomic_DNA"/>
</dbReference>
<keyword evidence="4" id="KW-1185">Reference proteome</keyword>
<name>A0A0P1FZR6_9RHOB</name>
<feature type="domain" description="GGDEF" evidence="2">
    <location>
        <begin position="197"/>
        <end position="315"/>
    </location>
</feature>
<dbReference type="GO" id="GO:0052621">
    <property type="term" value="F:diguanylate cyclase activity"/>
    <property type="evidence" value="ECO:0007669"/>
    <property type="project" value="UniProtKB-EC"/>
</dbReference>
<dbReference type="NCBIfam" id="TIGR00254">
    <property type="entry name" value="GGDEF"/>
    <property type="match status" value="1"/>
</dbReference>
<dbReference type="AlphaFoldDB" id="A0A0P1FZR6"/>
<dbReference type="STRING" id="928856.SAMN04488049_11370"/>
<dbReference type="PANTHER" id="PTHR33121">
    <property type="entry name" value="CYCLIC DI-GMP PHOSPHODIESTERASE PDEF"/>
    <property type="match status" value="1"/>
</dbReference>
<evidence type="ECO:0000256" key="1">
    <source>
        <dbReference type="SAM" id="Phobius"/>
    </source>
</evidence>
<dbReference type="Proteomes" id="UP000052022">
    <property type="component" value="Unassembled WGS sequence"/>
</dbReference>
<proteinExistence type="predicted"/>
<protein>
    <submittedName>
        <fullName evidence="3">Diguanylate cyclase DosC</fullName>
        <ecNumber evidence="3">2.7.7.65</ecNumber>
    </submittedName>
</protein>
<feature type="transmembrane region" description="Helical" evidence="1">
    <location>
        <begin position="113"/>
        <end position="133"/>
    </location>
</feature>
<dbReference type="Pfam" id="PF00990">
    <property type="entry name" value="GGDEF"/>
    <property type="match status" value="1"/>
</dbReference>
<dbReference type="SMART" id="SM00267">
    <property type="entry name" value="GGDEF"/>
    <property type="match status" value="1"/>
</dbReference>
<reference evidence="3 4" key="1">
    <citation type="submission" date="2015-09" db="EMBL/GenBank/DDBJ databases">
        <authorList>
            <consortium name="Swine Surveillance"/>
        </authorList>
    </citation>
    <scope>NUCLEOTIDE SEQUENCE [LARGE SCALE GENOMIC DNA]</scope>
    <source>
        <strain evidence="3 4">CECT 7557</strain>
    </source>
</reference>
<sequence>MKPGSGSQEPAKPHPLQGAELAARGLLSLLLLGLCIKNLMIGLVPLAAALAVFDLMLLLNLFADIKRGTRPVSSRIMCCALTLVLLCSTASLGVGGAIWVFPALVSARVLASRGGSVTMAIFLTAIVPAILAFNGDPANAARMFGALLLTSFYVVFAQGHVPTFGEAIDMASMRDPLTRVFNRARLDRVVAELKPQETAGLLVLEIENFSQMKQSLGHAAIDNALRQVAETFHGFLGEREQIFRVGPSEFMILLRGWSEHETHALADRVRAHLVQCEASQNLAVKISVSSVTGGETPGDALEDVQAQLGRLRNLG</sequence>
<dbReference type="EC" id="2.7.7.65" evidence="3"/>
<keyword evidence="1" id="KW-0812">Transmembrane</keyword>
<evidence type="ECO:0000313" key="4">
    <source>
        <dbReference type="Proteomes" id="UP000052022"/>
    </source>
</evidence>
<feature type="transmembrane region" description="Helical" evidence="1">
    <location>
        <begin position="140"/>
        <end position="161"/>
    </location>
</feature>
<feature type="transmembrane region" description="Helical" evidence="1">
    <location>
        <begin position="46"/>
        <end position="63"/>
    </location>
</feature>
<keyword evidence="3" id="KW-0548">Nucleotidyltransferase</keyword>
<keyword evidence="3" id="KW-0808">Transferase</keyword>
<dbReference type="InterPro" id="IPR050706">
    <property type="entry name" value="Cyclic-di-GMP_PDE-like"/>
</dbReference>
<dbReference type="Gene3D" id="3.30.70.270">
    <property type="match status" value="1"/>
</dbReference>
<feature type="transmembrane region" description="Helical" evidence="1">
    <location>
        <begin position="75"/>
        <end position="101"/>
    </location>
</feature>
<dbReference type="PANTHER" id="PTHR33121:SF71">
    <property type="entry name" value="OXYGEN SENSOR PROTEIN DOSP"/>
    <property type="match status" value="1"/>
</dbReference>
<evidence type="ECO:0000259" key="2">
    <source>
        <dbReference type="PROSITE" id="PS50887"/>
    </source>
</evidence>
<dbReference type="InterPro" id="IPR000160">
    <property type="entry name" value="GGDEF_dom"/>
</dbReference>
<evidence type="ECO:0000313" key="3">
    <source>
        <dbReference type="EMBL" id="CUH74949.1"/>
    </source>
</evidence>
<dbReference type="PROSITE" id="PS50887">
    <property type="entry name" value="GGDEF"/>
    <property type="match status" value="1"/>
</dbReference>
<dbReference type="GO" id="GO:0071111">
    <property type="term" value="F:cyclic-guanylate-specific phosphodiesterase activity"/>
    <property type="evidence" value="ECO:0007669"/>
    <property type="project" value="InterPro"/>
</dbReference>
<gene>
    <name evidence="3" type="primary">dosC</name>
    <name evidence="3" type="ORF">TRM7557_00160</name>
</gene>
<accession>A0A0P1FZR6</accession>
<dbReference type="InterPro" id="IPR029787">
    <property type="entry name" value="Nucleotide_cyclase"/>
</dbReference>
<keyword evidence="1" id="KW-0472">Membrane</keyword>
<dbReference type="CDD" id="cd01949">
    <property type="entry name" value="GGDEF"/>
    <property type="match status" value="1"/>
</dbReference>